<dbReference type="AlphaFoldDB" id="A0A9Q0LLA0"/>
<dbReference type="Proteomes" id="UP001149090">
    <property type="component" value="Unassembled WGS sequence"/>
</dbReference>
<sequence>MRTGSQALLLTSKSPSITNGFIFYFAGITKSTDLIDYIKNEHSFSNKQNIDNYYISQLSGSFEDDGVMICGSTYCTADQVMIEKSPCNQKKLGGLFDLDPTLVIFDSNLTTLRFSSYIGSFGAAQATLSFSPREIYVSVKTSSRIFPIKGNYLDPTLNGFSSGGFSCFLMDLIVPKGYTCSQSTYACVECSIGTYKDFHRRR</sequence>
<evidence type="ECO:0000313" key="1">
    <source>
        <dbReference type="EMBL" id="KAJ5074883.1"/>
    </source>
</evidence>
<gene>
    <name evidence="1" type="ORF">M0811_07926</name>
</gene>
<name>A0A9Q0LLA0_ANAIG</name>
<organism evidence="1 2">
    <name type="scientific">Anaeramoeba ignava</name>
    <name type="common">Anaerobic marine amoeba</name>
    <dbReference type="NCBI Taxonomy" id="1746090"/>
    <lineage>
        <taxon>Eukaryota</taxon>
        <taxon>Metamonada</taxon>
        <taxon>Anaeramoebidae</taxon>
        <taxon>Anaeramoeba</taxon>
    </lineage>
</organism>
<dbReference type="EMBL" id="JAPDFW010000068">
    <property type="protein sequence ID" value="KAJ5074883.1"/>
    <property type="molecule type" value="Genomic_DNA"/>
</dbReference>
<evidence type="ECO:0000313" key="2">
    <source>
        <dbReference type="Proteomes" id="UP001149090"/>
    </source>
</evidence>
<reference evidence="1" key="1">
    <citation type="submission" date="2022-10" db="EMBL/GenBank/DDBJ databases">
        <title>Novel sulphate-reducing endosymbionts in the free-living metamonad Anaeramoeba.</title>
        <authorList>
            <person name="Jerlstrom-Hultqvist J."/>
            <person name="Cepicka I."/>
            <person name="Gallot-Lavallee L."/>
            <person name="Salas-Leiva D."/>
            <person name="Curtis B.A."/>
            <person name="Zahonova K."/>
            <person name="Pipaliya S."/>
            <person name="Dacks J."/>
            <person name="Roger A.J."/>
        </authorList>
    </citation>
    <scope>NUCLEOTIDE SEQUENCE</scope>
    <source>
        <strain evidence="1">BMAN</strain>
    </source>
</reference>
<accession>A0A9Q0LLA0</accession>
<protein>
    <submittedName>
        <fullName evidence="1">Uncharacterized protein</fullName>
    </submittedName>
</protein>
<proteinExistence type="predicted"/>
<comment type="caution">
    <text evidence="1">The sequence shown here is derived from an EMBL/GenBank/DDBJ whole genome shotgun (WGS) entry which is preliminary data.</text>
</comment>
<keyword evidence="2" id="KW-1185">Reference proteome</keyword>